<accession>A0AA96WIP0</accession>
<name>A0AA96WIP0_9CYAN</name>
<dbReference type="AlphaFoldDB" id="A0AA96WIP0"/>
<reference evidence="1" key="1">
    <citation type="submission" date="2020-05" db="EMBL/GenBank/DDBJ databases">
        <authorList>
            <person name="Zhu T."/>
            <person name="Keshari N."/>
            <person name="Lu X."/>
        </authorList>
    </citation>
    <scope>NUCLEOTIDE SEQUENCE</scope>
    <source>
        <strain evidence="1">NK1-12</strain>
    </source>
</reference>
<evidence type="ECO:0000313" key="1">
    <source>
        <dbReference type="EMBL" id="WNZ26677.1"/>
    </source>
</evidence>
<organism evidence="1">
    <name type="scientific">Leptolyngbya sp. NK1-12</name>
    <dbReference type="NCBI Taxonomy" id="2547451"/>
    <lineage>
        <taxon>Bacteria</taxon>
        <taxon>Bacillati</taxon>
        <taxon>Cyanobacteriota</taxon>
        <taxon>Cyanophyceae</taxon>
        <taxon>Leptolyngbyales</taxon>
        <taxon>Leptolyngbyaceae</taxon>
        <taxon>Leptolyngbya group</taxon>
        <taxon>Leptolyngbya</taxon>
    </lineage>
</organism>
<dbReference type="EMBL" id="CP053586">
    <property type="protein sequence ID" value="WNZ26677.1"/>
    <property type="molecule type" value="Genomic_DNA"/>
</dbReference>
<protein>
    <submittedName>
        <fullName evidence="1">Uncharacterized protein</fullName>
    </submittedName>
</protein>
<proteinExistence type="predicted"/>
<sequence>MNDFLEKYRFEELPLEELFLEADRIGNKYLSPEEIEDSHQKLAKEVNQICEQIDQQFPDTEVEIIDFSKPAKPSSRKPRKR</sequence>
<gene>
    <name evidence="1" type="ORF">HJG54_18325</name>
</gene>